<protein>
    <submittedName>
        <fullName evidence="8">Response regulator transcription factor</fullName>
    </submittedName>
</protein>
<dbReference type="CDD" id="cd17535">
    <property type="entry name" value="REC_NarL-like"/>
    <property type="match status" value="1"/>
</dbReference>
<dbReference type="GO" id="GO:0003677">
    <property type="term" value="F:DNA binding"/>
    <property type="evidence" value="ECO:0007669"/>
    <property type="project" value="UniProtKB-KW"/>
</dbReference>
<dbReference type="PROSITE" id="PS00622">
    <property type="entry name" value="HTH_LUXR_1"/>
    <property type="match status" value="1"/>
</dbReference>
<dbReference type="Proteomes" id="UP000314616">
    <property type="component" value="Chromosome"/>
</dbReference>
<dbReference type="SUPFAM" id="SSF46894">
    <property type="entry name" value="C-terminal effector domain of the bipartite response regulators"/>
    <property type="match status" value="1"/>
</dbReference>
<dbReference type="EMBL" id="CP040915">
    <property type="protein sequence ID" value="QDC24694.1"/>
    <property type="molecule type" value="Genomic_DNA"/>
</dbReference>
<dbReference type="InterPro" id="IPR000792">
    <property type="entry name" value="Tscrpt_reg_LuxR_C"/>
</dbReference>
<dbReference type="AlphaFoldDB" id="A0A5B8C2D0"/>
<evidence type="ECO:0000313" key="9">
    <source>
        <dbReference type="Proteomes" id="UP000314616"/>
    </source>
</evidence>
<evidence type="ECO:0000256" key="2">
    <source>
        <dbReference type="ARBA" id="ARBA00023015"/>
    </source>
</evidence>
<gene>
    <name evidence="8" type="ORF">FE374_08780</name>
</gene>
<organism evidence="8 9">
    <name type="scientific">Georgenia yuyongxinii</name>
    <dbReference type="NCBI Taxonomy" id="2589797"/>
    <lineage>
        <taxon>Bacteria</taxon>
        <taxon>Bacillati</taxon>
        <taxon>Actinomycetota</taxon>
        <taxon>Actinomycetes</taxon>
        <taxon>Micrococcales</taxon>
        <taxon>Bogoriellaceae</taxon>
        <taxon>Georgenia</taxon>
    </lineage>
</organism>
<dbReference type="PROSITE" id="PS50110">
    <property type="entry name" value="RESPONSE_REGULATORY"/>
    <property type="match status" value="1"/>
</dbReference>
<dbReference type="Pfam" id="PF00072">
    <property type="entry name" value="Response_reg"/>
    <property type="match status" value="1"/>
</dbReference>
<dbReference type="SMART" id="SM00448">
    <property type="entry name" value="REC"/>
    <property type="match status" value="1"/>
</dbReference>
<keyword evidence="1 5" id="KW-0597">Phosphoprotein</keyword>
<dbReference type="InterPro" id="IPR058245">
    <property type="entry name" value="NreC/VraR/RcsB-like_REC"/>
</dbReference>
<sequence length="227" mass="23795">MIRVLIVDDQALVRSGLRLILEAQADLVVVGEAEDAAAALTAARALLPDVVLMDVRMPGADGIEATRRLNELGLDPTPRVIVLTTFDLDRHVYDALRAGACGFLTKDVARGQLIDAVRVAAAGGTLLAPTVTRRLIEHFTSGPPPGPGRPAALETLTDREVDVLRSVAGGGSNADVARALFLSEATVKTHLNRLLTKLGLGNRTQAVVLAYEVGLVQPGRGDASTGT</sequence>
<dbReference type="InterPro" id="IPR039420">
    <property type="entry name" value="WalR-like"/>
</dbReference>
<keyword evidence="3" id="KW-0238">DNA-binding</keyword>
<dbReference type="PRINTS" id="PR00038">
    <property type="entry name" value="HTHLUXR"/>
</dbReference>
<dbReference type="OrthoDB" id="9808843at2"/>
<dbReference type="RefSeq" id="WP_139928292.1">
    <property type="nucleotide sequence ID" value="NZ_CP040915.1"/>
</dbReference>
<reference evidence="8 9" key="1">
    <citation type="submission" date="2019-05" db="EMBL/GenBank/DDBJ databases">
        <title>Georgenia *** sp. nov., and Georgenia *** sp. nov., isolated from the intestinal contents of plateau pika (Ochotona curzoniae) in the Qinghai-Tibet plateau of China.</title>
        <authorList>
            <person name="Tian Z."/>
        </authorList>
    </citation>
    <scope>NUCLEOTIDE SEQUENCE [LARGE SCALE GENOMIC DNA]</scope>
    <source>
        <strain evidence="8 9">Z443</strain>
    </source>
</reference>
<evidence type="ECO:0000313" key="8">
    <source>
        <dbReference type="EMBL" id="QDC24694.1"/>
    </source>
</evidence>
<dbReference type="GO" id="GO:0006355">
    <property type="term" value="P:regulation of DNA-templated transcription"/>
    <property type="evidence" value="ECO:0007669"/>
    <property type="project" value="InterPro"/>
</dbReference>
<keyword evidence="4" id="KW-0804">Transcription</keyword>
<evidence type="ECO:0000259" key="7">
    <source>
        <dbReference type="PROSITE" id="PS50110"/>
    </source>
</evidence>
<dbReference type="Pfam" id="PF00196">
    <property type="entry name" value="GerE"/>
    <property type="match status" value="1"/>
</dbReference>
<dbReference type="PANTHER" id="PTHR43214:SF24">
    <property type="entry name" value="TRANSCRIPTIONAL REGULATORY PROTEIN NARL-RELATED"/>
    <property type="match status" value="1"/>
</dbReference>
<evidence type="ECO:0000256" key="4">
    <source>
        <dbReference type="ARBA" id="ARBA00023163"/>
    </source>
</evidence>
<dbReference type="InterPro" id="IPR011006">
    <property type="entry name" value="CheY-like_superfamily"/>
</dbReference>
<evidence type="ECO:0000256" key="3">
    <source>
        <dbReference type="ARBA" id="ARBA00023125"/>
    </source>
</evidence>
<dbReference type="InterPro" id="IPR016032">
    <property type="entry name" value="Sig_transdc_resp-reg_C-effctor"/>
</dbReference>
<proteinExistence type="predicted"/>
<name>A0A5B8C2D0_9MICO</name>
<evidence type="ECO:0000256" key="1">
    <source>
        <dbReference type="ARBA" id="ARBA00022553"/>
    </source>
</evidence>
<evidence type="ECO:0000256" key="5">
    <source>
        <dbReference type="PROSITE-ProRule" id="PRU00169"/>
    </source>
</evidence>
<dbReference type="PROSITE" id="PS50043">
    <property type="entry name" value="HTH_LUXR_2"/>
    <property type="match status" value="1"/>
</dbReference>
<dbReference type="GO" id="GO:0000160">
    <property type="term" value="P:phosphorelay signal transduction system"/>
    <property type="evidence" value="ECO:0007669"/>
    <property type="project" value="InterPro"/>
</dbReference>
<evidence type="ECO:0000259" key="6">
    <source>
        <dbReference type="PROSITE" id="PS50043"/>
    </source>
</evidence>
<dbReference type="SMART" id="SM00421">
    <property type="entry name" value="HTH_LUXR"/>
    <property type="match status" value="1"/>
</dbReference>
<dbReference type="PANTHER" id="PTHR43214">
    <property type="entry name" value="TWO-COMPONENT RESPONSE REGULATOR"/>
    <property type="match status" value="1"/>
</dbReference>
<feature type="domain" description="Response regulatory" evidence="7">
    <location>
        <begin position="3"/>
        <end position="121"/>
    </location>
</feature>
<keyword evidence="2" id="KW-0805">Transcription regulation</keyword>
<feature type="domain" description="HTH luxR-type" evidence="6">
    <location>
        <begin position="149"/>
        <end position="214"/>
    </location>
</feature>
<accession>A0A5B8C2D0</accession>
<dbReference type="Gene3D" id="3.40.50.2300">
    <property type="match status" value="1"/>
</dbReference>
<dbReference type="SUPFAM" id="SSF52172">
    <property type="entry name" value="CheY-like"/>
    <property type="match status" value="1"/>
</dbReference>
<dbReference type="CDD" id="cd06170">
    <property type="entry name" value="LuxR_C_like"/>
    <property type="match status" value="1"/>
</dbReference>
<feature type="modified residue" description="4-aspartylphosphate" evidence="5">
    <location>
        <position position="54"/>
    </location>
</feature>
<dbReference type="InterPro" id="IPR001789">
    <property type="entry name" value="Sig_transdc_resp-reg_receiver"/>
</dbReference>
<dbReference type="KEGG" id="gyu:FE374_08780"/>